<gene>
    <name evidence="2" type="ORF">B0T16DRAFT_493819</name>
</gene>
<dbReference type="Proteomes" id="UP001174936">
    <property type="component" value="Unassembled WGS sequence"/>
</dbReference>
<evidence type="ECO:0000313" key="2">
    <source>
        <dbReference type="EMBL" id="KAK0646934.1"/>
    </source>
</evidence>
<proteinExistence type="predicted"/>
<accession>A0AA39Y6H4</accession>
<name>A0AA39Y6H4_9PEZI</name>
<dbReference type="Pfam" id="PF26639">
    <property type="entry name" value="Het-6_barrel"/>
    <property type="match status" value="1"/>
</dbReference>
<dbReference type="AlphaFoldDB" id="A0AA39Y6H4"/>
<dbReference type="PANTHER" id="PTHR24148">
    <property type="entry name" value="ANKYRIN REPEAT DOMAIN-CONTAINING PROTEIN 39 HOMOLOG-RELATED"/>
    <property type="match status" value="1"/>
</dbReference>
<dbReference type="PANTHER" id="PTHR24148:SF64">
    <property type="entry name" value="HETEROKARYON INCOMPATIBILITY DOMAIN-CONTAINING PROTEIN"/>
    <property type="match status" value="1"/>
</dbReference>
<evidence type="ECO:0000313" key="3">
    <source>
        <dbReference type="Proteomes" id="UP001174936"/>
    </source>
</evidence>
<dbReference type="InterPro" id="IPR052895">
    <property type="entry name" value="HetReg/Transcr_Mod"/>
</dbReference>
<comment type="caution">
    <text evidence="2">The sequence shown here is derived from an EMBL/GenBank/DDBJ whole genome shotgun (WGS) entry which is preliminary data.</text>
</comment>
<protein>
    <recommendedName>
        <fullName evidence="4">Heterokaryon incompatibility domain-containing protein</fullName>
    </recommendedName>
</protein>
<sequence>MSPRTKLGIRSQSRGGATGELDEAKNGGAGRETQQDKAQAGDQIAAEPFAYPSLQQGALSIRLLKLLPGDRAVDKIAYQLYETSLEKADSYEALSYVWNDKNCRVANCKECGTVPTQVRINDGSLMIGCNLHWALRSLRHMDKDRILAHEKYTPIIFPMPEDLARAALDRMRKNQAFDDQGVDEMEQDRRGALNNIPHDMIENLDVDDPLVAKYRIEMSISSIGHLLGALWWYRAWTLQEILLAKDALVVVGRHSIGWWRLCLAVNHGINIGIWAPILSGILIDGMLLSCMLAQRLQERRIRQPAGGMNVAQEMLELLTSSRLRDATNPRDKIYALMGLLGAEVQTYLRLLPDYSLAVANVYTQSARELIRVSGTLDVLGSAGIIAGHVADPELPSWVPDWKYTKMVCMPLMQDALGQRRATNATTDITASDSLADADVATFVDDGVELVISGYEVTAITAVAPRLVAPIMRRFFQRTDEFNERIADIERKSDSKNGNNTFQRILDTGSAIIEAANLAFDMLTDIVPHLNTYLDWETFATDTKPTNLEPANIAGAKGPYDPHSTYWRTICVGTYVSASTIASREDLSLAAPSRSATRDLFYLWRATLKPIRNLHRWRHERMFRLLAWIGYMRKTRKNYCGFVRLLEGAYERRLVRGENGYLCLAPRSAEVGDKIVLARGGRVPLVLRKGEGGGWGLVGEAYVHGIMDGEAWDEGRAGPMRIR</sequence>
<evidence type="ECO:0000256" key="1">
    <source>
        <dbReference type="SAM" id="MobiDB-lite"/>
    </source>
</evidence>
<feature type="region of interest" description="Disordered" evidence="1">
    <location>
        <begin position="1"/>
        <end position="42"/>
    </location>
</feature>
<dbReference type="EMBL" id="JAULSV010000004">
    <property type="protein sequence ID" value="KAK0646934.1"/>
    <property type="molecule type" value="Genomic_DNA"/>
</dbReference>
<organism evidence="2 3">
    <name type="scientific">Cercophora newfieldiana</name>
    <dbReference type="NCBI Taxonomy" id="92897"/>
    <lineage>
        <taxon>Eukaryota</taxon>
        <taxon>Fungi</taxon>
        <taxon>Dikarya</taxon>
        <taxon>Ascomycota</taxon>
        <taxon>Pezizomycotina</taxon>
        <taxon>Sordariomycetes</taxon>
        <taxon>Sordariomycetidae</taxon>
        <taxon>Sordariales</taxon>
        <taxon>Lasiosphaeriaceae</taxon>
        <taxon>Cercophora</taxon>
    </lineage>
</organism>
<keyword evidence="3" id="KW-1185">Reference proteome</keyword>
<evidence type="ECO:0008006" key="4">
    <source>
        <dbReference type="Google" id="ProtNLM"/>
    </source>
</evidence>
<reference evidence="2" key="1">
    <citation type="submission" date="2023-06" db="EMBL/GenBank/DDBJ databases">
        <title>Genome-scale phylogeny and comparative genomics of the fungal order Sordariales.</title>
        <authorList>
            <consortium name="Lawrence Berkeley National Laboratory"/>
            <person name="Hensen N."/>
            <person name="Bonometti L."/>
            <person name="Westerberg I."/>
            <person name="Brannstrom I.O."/>
            <person name="Guillou S."/>
            <person name="Cros-Aarteil S."/>
            <person name="Calhoun S."/>
            <person name="Haridas S."/>
            <person name="Kuo A."/>
            <person name="Mondo S."/>
            <person name="Pangilinan J."/>
            <person name="Riley R."/>
            <person name="Labutti K."/>
            <person name="Andreopoulos B."/>
            <person name="Lipzen A."/>
            <person name="Chen C."/>
            <person name="Yanf M."/>
            <person name="Daum C."/>
            <person name="Ng V."/>
            <person name="Clum A."/>
            <person name="Steindorff A."/>
            <person name="Ohm R."/>
            <person name="Martin F."/>
            <person name="Silar P."/>
            <person name="Natvig D."/>
            <person name="Lalanne C."/>
            <person name="Gautier V."/>
            <person name="Ament-Velasquez S.L."/>
            <person name="Kruys A."/>
            <person name="Hutchinson M.I."/>
            <person name="Powell A.J."/>
            <person name="Barry K."/>
            <person name="Miller A.N."/>
            <person name="Grigoriev I.V."/>
            <person name="Debuchy R."/>
            <person name="Gladieux P."/>
            <person name="Thoren M.H."/>
            <person name="Johannesson H."/>
        </authorList>
    </citation>
    <scope>NUCLEOTIDE SEQUENCE</scope>
    <source>
        <strain evidence="2">SMH2532-1</strain>
    </source>
</reference>